<sequence length="46" mass="5189">MKFTKEHYKQIDTVLPKMVNEKLTITEISKSLSISKSAVYSGSCHS</sequence>
<name>A0A8S5TKE3_9CAUD</name>
<organism evidence="1">
    <name type="scientific">Podoviridae sp. ctz6O13</name>
    <dbReference type="NCBI Taxonomy" id="2827757"/>
    <lineage>
        <taxon>Viruses</taxon>
        <taxon>Duplodnaviria</taxon>
        <taxon>Heunggongvirae</taxon>
        <taxon>Uroviricota</taxon>
        <taxon>Caudoviricetes</taxon>
    </lineage>
</organism>
<proteinExistence type="predicted"/>
<protein>
    <submittedName>
        <fullName evidence="1">GcrA cell cycle regulator</fullName>
    </submittedName>
</protein>
<dbReference type="EMBL" id="BK032843">
    <property type="protein sequence ID" value="DAF63757.1"/>
    <property type="molecule type" value="Genomic_DNA"/>
</dbReference>
<evidence type="ECO:0000313" key="1">
    <source>
        <dbReference type="EMBL" id="DAF63757.1"/>
    </source>
</evidence>
<accession>A0A8S5TKE3</accession>
<reference evidence="1" key="1">
    <citation type="journal article" date="2021" name="Proc. Natl. Acad. Sci. U.S.A.">
        <title>A Catalog of Tens of Thousands of Viruses from Human Metagenomes Reveals Hidden Associations with Chronic Diseases.</title>
        <authorList>
            <person name="Tisza M.J."/>
            <person name="Buck C.B."/>
        </authorList>
    </citation>
    <scope>NUCLEOTIDE SEQUENCE</scope>
    <source>
        <strain evidence="1">Ctz6O13</strain>
    </source>
</reference>